<dbReference type="RefSeq" id="XP_016242119.1">
    <property type="nucleotide sequence ID" value="XM_016400233.1"/>
</dbReference>
<proteinExistence type="predicted"/>
<protein>
    <submittedName>
        <fullName evidence="1">Uncharacterized protein</fullName>
    </submittedName>
</protein>
<evidence type="ECO:0000313" key="1">
    <source>
        <dbReference type="EMBL" id="KIW21903.1"/>
    </source>
</evidence>
<organism evidence="1 2">
    <name type="scientific">Cladophialophora immunda</name>
    <dbReference type="NCBI Taxonomy" id="569365"/>
    <lineage>
        <taxon>Eukaryota</taxon>
        <taxon>Fungi</taxon>
        <taxon>Dikarya</taxon>
        <taxon>Ascomycota</taxon>
        <taxon>Pezizomycotina</taxon>
        <taxon>Eurotiomycetes</taxon>
        <taxon>Chaetothyriomycetidae</taxon>
        <taxon>Chaetothyriales</taxon>
        <taxon>Herpotrichiellaceae</taxon>
        <taxon>Cladophialophora</taxon>
    </lineage>
</organism>
<reference evidence="1 2" key="1">
    <citation type="submission" date="2015-01" db="EMBL/GenBank/DDBJ databases">
        <title>The Genome Sequence of Cladophialophora immunda CBS83496.</title>
        <authorList>
            <consortium name="The Broad Institute Genomics Platform"/>
            <person name="Cuomo C."/>
            <person name="de Hoog S."/>
            <person name="Gorbushina A."/>
            <person name="Stielow B."/>
            <person name="Teixiera M."/>
            <person name="Abouelleil A."/>
            <person name="Chapman S.B."/>
            <person name="Priest M."/>
            <person name="Young S.K."/>
            <person name="Wortman J."/>
            <person name="Nusbaum C."/>
            <person name="Birren B."/>
        </authorList>
    </citation>
    <scope>NUCLEOTIDE SEQUENCE [LARGE SCALE GENOMIC DNA]</scope>
    <source>
        <strain evidence="1 2">CBS 83496</strain>
    </source>
</reference>
<dbReference type="AlphaFoldDB" id="A0A0D2BS73"/>
<dbReference type="HOGENOM" id="CLU_1820363_0_0_1"/>
<sequence>RQPRGRMRDPPRMKIDDVCCPKELPYKLKEFQGKWVHTVQLTSEIVTQIQKSAEHRKVGVDLEIPLTRSISSKRQFDNEQEAIDAMEPCINIQRLPDEPMTVSKKSPISANKPDHPACRLETFNLYIEKGQDLWSIVVAIDG</sequence>
<accession>A0A0D2BS73</accession>
<feature type="non-terminal residue" evidence="1">
    <location>
        <position position="1"/>
    </location>
</feature>
<evidence type="ECO:0000313" key="2">
    <source>
        <dbReference type="Proteomes" id="UP000054466"/>
    </source>
</evidence>
<dbReference type="VEuPathDB" id="FungiDB:PV07_12685"/>
<name>A0A0D2BS73_9EURO</name>
<dbReference type="Proteomes" id="UP000054466">
    <property type="component" value="Unassembled WGS sequence"/>
</dbReference>
<keyword evidence="2" id="KW-1185">Reference proteome</keyword>
<gene>
    <name evidence="1" type="ORF">PV07_12685</name>
</gene>
<dbReference type="GeneID" id="27351879"/>
<dbReference type="EMBL" id="KN847102">
    <property type="protein sequence ID" value="KIW21903.1"/>
    <property type="molecule type" value="Genomic_DNA"/>
</dbReference>
<dbReference type="OrthoDB" id="10499942at2759"/>